<reference evidence="2 3" key="1">
    <citation type="submission" date="2016-07" db="EMBL/GenBank/DDBJ databases">
        <title>Genome of Pelobium manganitolerans.</title>
        <authorList>
            <person name="Wu S."/>
            <person name="Wang G."/>
        </authorList>
    </citation>
    <scope>NUCLEOTIDE SEQUENCE [LARGE SCALE GENOMIC DNA]</scope>
    <source>
        <strain evidence="2 3">YS-25</strain>
    </source>
</reference>
<evidence type="ECO:0008006" key="4">
    <source>
        <dbReference type="Google" id="ProtNLM"/>
    </source>
</evidence>
<sequence>MNPQNLSDFSNQQLSQKLKQLENSKVIDAAIVGLTVGIAVYGAVKSGFGFFTLFPLLLAYIIVRNSKNNKILARAIQKELEDRG</sequence>
<protein>
    <recommendedName>
        <fullName evidence="4">FUSC family protein</fullName>
    </recommendedName>
</protein>
<keyword evidence="1" id="KW-1133">Transmembrane helix</keyword>
<comment type="caution">
    <text evidence="2">The sequence shown here is derived from an EMBL/GenBank/DDBJ whole genome shotgun (WGS) entry which is preliminary data.</text>
</comment>
<evidence type="ECO:0000256" key="1">
    <source>
        <dbReference type="SAM" id="Phobius"/>
    </source>
</evidence>
<evidence type="ECO:0000313" key="3">
    <source>
        <dbReference type="Proteomes" id="UP000283433"/>
    </source>
</evidence>
<organism evidence="2 3">
    <name type="scientific">Pelobium manganitolerans</name>
    <dbReference type="NCBI Taxonomy" id="1842495"/>
    <lineage>
        <taxon>Bacteria</taxon>
        <taxon>Pseudomonadati</taxon>
        <taxon>Bacteroidota</taxon>
        <taxon>Sphingobacteriia</taxon>
        <taxon>Sphingobacteriales</taxon>
        <taxon>Sphingobacteriaceae</taxon>
        <taxon>Pelobium</taxon>
    </lineage>
</organism>
<feature type="transmembrane region" description="Helical" evidence="1">
    <location>
        <begin position="26"/>
        <end position="44"/>
    </location>
</feature>
<keyword evidence="3" id="KW-1185">Reference proteome</keyword>
<dbReference type="Proteomes" id="UP000283433">
    <property type="component" value="Unassembled WGS sequence"/>
</dbReference>
<name>A0A419S7N2_9SPHI</name>
<dbReference type="EMBL" id="MBTA01000012">
    <property type="protein sequence ID" value="RKD17259.1"/>
    <property type="molecule type" value="Genomic_DNA"/>
</dbReference>
<dbReference type="AlphaFoldDB" id="A0A419S7N2"/>
<evidence type="ECO:0000313" key="2">
    <source>
        <dbReference type="EMBL" id="RKD17259.1"/>
    </source>
</evidence>
<proteinExistence type="predicted"/>
<dbReference type="RefSeq" id="WP_120181451.1">
    <property type="nucleotide sequence ID" value="NZ_MBTA01000012.1"/>
</dbReference>
<gene>
    <name evidence="2" type="ORF">BCY91_03750</name>
</gene>
<keyword evidence="1" id="KW-0472">Membrane</keyword>
<keyword evidence="1" id="KW-0812">Transmembrane</keyword>
<accession>A0A419S7N2</accession>